<dbReference type="EMBL" id="SORX01000005">
    <property type="protein sequence ID" value="TFE01085.1"/>
    <property type="molecule type" value="Genomic_DNA"/>
</dbReference>
<evidence type="ECO:0000259" key="11">
    <source>
        <dbReference type="Pfam" id="PF01467"/>
    </source>
</evidence>
<evidence type="ECO:0000256" key="2">
    <source>
        <dbReference type="ARBA" id="ARBA00005019"/>
    </source>
</evidence>
<reference evidence="12 13" key="1">
    <citation type="submission" date="2019-03" db="EMBL/GenBank/DDBJ databases">
        <authorList>
            <person name="Yang Y."/>
        </authorList>
    </citation>
    <scope>NUCLEOTIDE SEQUENCE [LARGE SCALE GENOMIC DNA]</scope>
    <source>
        <strain evidence="12 13">ASL-1</strain>
    </source>
</reference>
<feature type="domain" description="Cytidyltransferase-like" evidence="11">
    <location>
        <begin position="7"/>
        <end position="163"/>
    </location>
</feature>
<keyword evidence="6 10" id="KW-0547">Nucleotide-binding</keyword>
<evidence type="ECO:0000256" key="10">
    <source>
        <dbReference type="HAMAP-Rule" id="MF_00244"/>
    </source>
</evidence>
<evidence type="ECO:0000313" key="13">
    <source>
        <dbReference type="Proteomes" id="UP000297776"/>
    </source>
</evidence>
<dbReference type="OrthoDB" id="5295945at2"/>
<name>A0A4Y8LEI8_9BACL</name>
<dbReference type="NCBIfam" id="NF000840">
    <property type="entry name" value="PRK00071.1-3"/>
    <property type="match status" value="1"/>
</dbReference>
<gene>
    <name evidence="10" type="primary">nadD</name>
    <name evidence="12" type="ORF">E2626_10515</name>
</gene>
<keyword evidence="13" id="KW-1185">Reference proteome</keyword>
<dbReference type="PANTHER" id="PTHR39321">
    <property type="entry name" value="NICOTINATE-NUCLEOTIDE ADENYLYLTRANSFERASE-RELATED"/>
    <property type="match status" value="1"/>
</dbReference>
<evidence type="ECO:0000256" key="4">
    <source>
        <dbReference type="ARBA" id="ARBA00022679"/>
    </source>
</evidence>
<comment type="catalytic activity">
    <reaction evidence="9 10">
        <text>nicotinate beta-D-ribonucleotide + ATP + H(+) = deamido-NAD(+) + diphosphate</text>
        <dbReference type="Rhea" id="RHEA:22860"/>
        <dbReference type="ChEBI" id="CHEBI:15378"/>
        <dbReference type="ChEBI" id="CHEBI:30616"/>
        <dbReference type="ChEBI" id="CHEBI:33019"/>
        <dbReference type="ChEBI" id="CHEBI:57502"/>
        <dbReference type="ChEBI" id="CHEBI:58437"/>
        <dbReference type="EC" id="2.7.7.18"/>
    </reaction>
</comment>
<evidence type="ECO:0000256" key="1">
    <source>
        <dbReference type="ARBA" id="ARBA00002324"/>
    </source>
</evidence>
<protein>
    <recommendedName>
        <fullName evidence="10">Probable nicotinate-nucleotide adenylyltransferase</fullName>
        <ecNumber evidence="10">2.7.7.18</ecNumber>
    </recommendedName>
    <alternativeName>
        <fullName evidence="10">Deamido-NAD(+) diphosphorylase</fullName>
    </alternativeName>
    <alternativeName>
        <fullName evidence="10">Deamido-NAD(+) pyrophosphorylase</fullName>
    </alternativeName>
    <alternativeName>
        <fullName evidence="10">Nicotinate mononucleotide adenylyltransferase</fullName>
        <shortName evidence="10">NaMN adenylyltransferase</shortName>
    </alternativeName>
</protein>
<dbReference type="AlphaFoldDB" id="A0A4Y8LEI8"/>
<dbReference type="GO" id="GO:0005524">
    <property type="term" value="F:ATP binding"/>
    <property type="evidence" value="ECO:0007669"/>
    <property type="project" value="UniProtKB-KW"/>
</dbReference>
<evidence type="ECO:0000256" key="3">
    <source>
        <dbReference type="ARBA" id="ARBA00022642"/>
    </source>
</evidence>
<dbReference type="Gene3D" id="3.40.50.620">
    <property type="entry name" value="HUPs"/>
    <property type="match status" value="1"/>
</dbReference>
<dbReference type="RefSeq" id="WP_134381706.1">
    <property type="nucleotide sequence ID" value="NZ_SORX01000005.1"/>
</dbReference>
<comment type="similarity">
    <text evidence="10">Belongs to the NadD family.</text>
</comment>
<dbReference type="InterPro" id="IPR004821">
    <property type="entry name" value="Cyt_trans-like"/>
</dbReference>
<keyword evidence="8 10" id="KW-0520">NAD</keyword>
<keyword evidence="3 10" id="KW-0662">Pyridine nucleotide biosynthesis</keyword>
<dbReference type="PANTHER" id="PTHR39321:SF3">
    <property type="entry name" value="PHOSPHOPANTETHEINE ADENYLYLTRANSFERASE"/>
    <property type="match status" value="1"/>
</dbReference>
<dbReference type="CDD" id="cd02165">
    <property type="entry name" value="NMNAT"/>
    <property type="match status" value="1"/>
</dbReference>
<proteinExistence type="inferred from homology"/>
<evidence type="ECO:0000256" key="6">
    <source>
        <dbReference type="ARBA" id="ARBA00022741"/>
    </source>
</evidence>
<keyword evidence="4 10" id="KW-0808">Transferase</keyword>
<comment type="pathway">
    <text evidence="2 10">Cofactor biosynthesis; NAD(+) biosynthesis; deamido-NAD(+) from nicotinate D-ribonucleotide: step 1/1.</text>
</comment>
<dbReference type="GO" id="GO:0009435">
    <property type="term" value="P:NAD+ biosynthetic process"/>
    <property type="evidence" value="ECO:0007669"/>
    <property type="project" value="UniProtKB-UniRule"/>
</dbReference>
<evidence type="ECO:0000256" key="5">
    <source>
        <dbReference type="ARBA" id="ARBA00022695"/>
    </source>
</evidence>
<dbReference type="InterPro" id="IPR005248">
    <property type="entry name" value="NadD/NMNAT"/>
</dbReference>
<evidence type="ECO:0000256" key="7">
    <source>
        <dbReference type="ARBA" id="ARBA00022840"/>
    </source>
</evidence>
<accession>A0A4Y8LEI8</accession>
<evidence type="ECO:0000256" key="8">
    <source>
        <dbReference type="ARBA" id="ARBA00023027"/>
    </source>
</evidence>
<dbReference type="Proteomes" id="UP000297776">
    <property type="component" value="Unassembled WGS sequence"/>
</dbReference>
<dbReference type="Pfam" id="PF01467">
    <property type="entry name" value="CTP_transf_like"/>
    <property type="match status" value="1"/>
</dbReference>
<dbReference type="SUPFAM" id="SSF52374">
    <property type="entry name" value="Nucleotidylyl transferase"/>
    <property type="match status" value="1"/>
</dbReference>
<dbReference type="EC" id="2.7.7.18" evidence="10"/>
<dbReference type="GO" id="GO:0004515">
    <property type="term" value="F:nicotinate-nucleotide adenylyltransferase activity"/>
    <property type="evidence" value="ECO:0007669"/>
    <property type="project" value="UniProtKB-UniRule"/>
</dbReference>
<evidence type="ECO:0000256" key="9">
    <source>
        <dbReference type="ARBA" id="ARBA00048721"/>
    </source>
</evidence>
<dbReference type="HAMAP" id="MF_00244">
    <property type="entry name" value="NaMN_adenylyltr"/>
    <property type="match status" value="1"/>
</dbReference>
<dbReference type="NCBIfam" id="TIGR00482">
    <property type="entry name" value="nicotinate (nicotinamide) nucleotide adenylyltransferase"/>
    <property type="match status" value="1"/>
</dbReference>
<evidence type="ECO:0000313" key="12">
    <source>
        <dbReference type="EMBL" id="TFE01085.1"/>
    </source>
</evidence>
<dbReference type="NCBIfam" id="NF000841">
    <property type="entry name" value="PRK00071.1-4"/>
    <property type="match status" value="1"/>
</dbReference>
<sequence>MKKRIGIIGGTFDPIHIAHLIMANEAYHALELDEVRFLPNAAPPHKEISGQTTADERCRMIEKSIAGIPYFKLDPSEVLREGKSYTYDTMKDFKHNEPDSDFFFMIGGDMIASLSTWYCIQELKKLVTFVGFERPGYQTTESEGVLMLKGPVVDLSSTLLRKRLVEKKNCSFLIPEAAYRYILEEGLYES</sequence>
<dbReference type="InterPro" id="IPR014729">
    <property type="entry name" value="Rossmann-like_a/b/a_fold"/>
</dbReference>
<organism evidence="12 13">
    <name type="scientific">Jeotgalibacillus salarius</name>
    <dbReference type="NCBI Taxonomy" id="546023"/>
    <lineage>
        <taxon>Bacteria</taxon>
        <taxon>Bacillati</taxon>
        <taxon>Bacillota</taxon>
        <taxon>Bacilli</taxon>
        <taxon>Bacillales</taxon>
        <taxon>Caryophanaceae</taxon>
        <taxon>Jeotgalibacillus</taxon>
    </lineage>
</organism>
<comment type="caution">
    <text evidence="12">The sequence shown here is derived from an EMBL/GenBank/DDBJ whole genome shotgun (WGS) entry which is preliminary data.</text>
</comment>
<comment type="function">
    <text evidence="1 10">Catalyzes the reversible adenylation of nicotinate mononucleotide (NaMN) to nicotinic acid adenine dinucleotide (NaAD).</text>
</comment>
<keyword evidence="7 10" id="KW-0067">ATP-binding</keyword>
<keyword evidence="5 10" id="KW-0548">Nucleotidyltransferase</keyword>
<dbReference type="NCBIfam" id="TIGR00125">
    <property type="entry name" value="cyt_tran_rel"/>
    <property type="match status" value="1"/>
</dbReference>
<dbReference type="UniPathway" id="UPA00253">
    <property type="reaction ID" value="UER00332"/>
</dbReference>